<proteinExistence type="predicted"/>
<keyword evidence="2" id="KW-0547">Nucleotide-binding</keyword>
<evidence type="ECO:0000313" key="6">
    <source>
        <dbReference type="EMBL" id="MEA5455851.1"/>
    </source>
</evidence>
<keyword evidence="7" id="KW-1185">Reference proteome</keyword>
<dbReference type="Pfam" id="PF00005">
    <property type="entry name" value="ABC_tran"/>
    <property type="match status" value="1"/>
</dbReference>
<gene>
    <name evidence="6" type="ORF">SPF06_14040</name>
</gene>
<dbReference type="PANTHER" id="PTHR43776:SF8">
    <property type="entry name" value="ABC TRANSPORTER, ATP-BINDING PROTEIN"/>
    <property type="match status" value="1"/>
</dbReference>
<dbReference type="RefSeq" id="WP_323279741.1">
    <property type="nucleotide sequence ID" value="NZ_JAYGGQ010000011.1"/>
</dbReference>
<sequence length="378" mass="40999">MTTPDHEGRPGDGNAVERGPRPGSGSAAERGPRPLLEVHELSKTYHSKSLGARLRRANEVKALREVSFDVKRGETLGLVGESGSGKSTAASCVLRLTEPDSGSVTFDGVDVRSLSKSELRRLRSRMQIVFQDPYGSLDPRFSVRELVEEPLLVHGLHDDRARRERALQMLERVGLSASQAERNAHAFSGGQRQRIAIARALVLNPELVVLDEPVTALDVSVQAQVLNLLTELQKELNLTYLFIVHDLAVAQYLCHRIAVMYLGEIVEMASSQELFDNPLHPYTVTLLMAAPVPDPDVMASRRTALGTTAPAGSKPGTGCPLQPRCPVGMNRAECASQRPVLREVSPGHQVACHYPGELQAAATAPRTNTAIPESPSNP</sequence>
<dbReference type="EMBL" id="JAYGGQ010000011">
    <property type="protein sequence ID" value="MEA5455851.1"/>
    <property type="molecule type" value="Genomic_DNA"/>
</dbReference>
<dbReference type="InterPro" id="IPR013563">
    <property type="entry name" value="Oligopep_ABC_C"/>
</dbReference>
<feature type="region of interest" description="Disordered" evidence="4">
    <location>
        <begin position="1"/>
        <end position="34"/>
    </location>
</feature>
<dbReference type="Gene3D" id="3.40.50.300">
    <property type="entry name" value="P-loop containing nucleotide triphosphate hydrolases"/>
    <property type="match status" value="1"/>
</dbReference>
<dbReference type="InterPro" id="IPR003439">
    <property type="entry name" value="ABC_transporter-like_ATP-bd"/>
</dbReference>
<reference evidence="6 7" key="1">
    <citation type="submission" date="2023-12" db="EMBL/GenBank/DDBJ databases">
        <title>Sinomonas terricola sp. nov, isolated from litchi orchard soil in Guangdong, PR China.</title>
        <authorList>
            <person name="Jiaxin W."/>
            <person name="Yang Z."/>
            <person name="Honghui Z."/>
        </authorList>
    </citation>
    <scope>NUCLEOTIDE SEQUENCE [LARGE SCALE GENOMIC DNA]</scope>
    <source>
        <strain evidence="6 7">JGH33</strain>
    </source>
</reference>
<dbReference type="InterPro" id="IPR050319">
    <property type="entry name" value="ABC_transp_ATP-bind"/>
</dbReference>
<dbReference type="InterPro" id="IPR017871">
    <property type="entry name" value="ABC_transporter-like_CS"/>
</dbReference>
<keyword evidence="3 6" id="KW-0067">ATP-binding</keyword>
<evidence type="ECO:0000256" key="4">
    <source>
        <dbReference type="SAM" id="MobiDB-lite"/>
    </source>
</evidence>
<dbReference type="SMART" id="SM00382">
    <property type="entry name" value="AAA"/>
    <property type="match status" value="1"/>
</dbReference>
<evidence type="ECO:0000256" key="3">
    <source>
        <dbReference type="ARBA" id="ARBA00022840"/>
    </source>
</evidence>
<name>A0ABU5T807_9MICC</name>
<keyword evidence="1" id="KW-0813">Transport</keyword>
<feature type="domain" description="ABC transporter" evidence="5">
    <location>
        <begin position="36"/>
        <end position="287"/>
    </location>
</feature>
<dbReference type="GO" id="GO:0005524">
    <property type="term" value="F:ATP binding"/>
    <property type="evidence" value="ECO:0007669"/>
    <property type="project" value="UniProtKB-KW"/>
</dbReference>
<dbReference type="PANTHER" id="PTHR43776">
    <property type="entry name" value="TRANSPORT ATP-BINDING PROTEIN"/>
    <property type="match status" value="1"/>
</dbReference>
<accession>A0ABU5T807</accession>
<dbReference type="InterPro" id="IPR003593">
    <property type="entry name" value="AAA+_ATPase"/>
</dbReference>
<dbReference type="SUPFAM" id="SSF52540">
    <property type="entry name" value="P-loop containing nucleoside triphosphate hydrolases"/>
    <property type="match status" value="1"/>
</dbReference>
<dbReference type="Pfam" id="PF08352">
    <property type="entry name" value="oligo_HPY"/>
    <property type="match status" value="1"/>
</dbReference>
<dbReference type="CDD" id="cd03257">
    <property type="entry name" value="ABC_NikE_OppD_transporters"/>
    <property type="match status" value="1"/>
</dbReference>
<evidence type="ECO:0000259" key="5">
    <source>
        <dbReference type="PROSITE" id="PS50893"/>
    </source>
</evidence>
<dbReference type="InterPro" id="IPR027417">
    <property type="entry name" value="P-loop_NTPase"/>
</dbReference>
<dbReference type="Proteomes" id="UP001304769">
    <property type="component" value="Unassembled WGS sequence"/>
</dbReference>
<organism evidence="6 7">
    <name type="scientific">Sinomonas terricola</name>
    <dbReference type="NCBI Taxonomy" id="3110330"/>
    <lineage>
        <taxon>Bacteria</taxon>
        <taxon>Bacillati</taxon>
        <taxon>Actinomycetota</taxon>
        <taxon>Actinomycetes</taxon>
        <taxon>Micrococcales</taxon>
        <taxon>Micrococcaceae</taxon>
        <taxon>Sinomonas</taxon>
    </lineage>
</organism>
<comment type="caution">
    <text evidence="6">The sequence shown here is derived from an EMBL/GenBank/DDBJ whole genome shotgun (WGS) entry which is preliminary data.</text>
</comment>
<evidence type="ECO:0000313" key="7">
    <source>
        <dbReference type="Proteomes" id="UP001304769"/>
    </source>
</evidence>
<evidence type="ECO:0000256" key="2">
    <source>
        <dbReference type="ARBA" id="ARBA00022741"/>
    </source>
</evidence>
<dbReference type="NCBIfam" id="TIGR01727">
    <property type="entry name" value="oligo_HPY"/>
    <property type="match status" value="1"/>
</dbReference>
<dbReference type="PROSITE" id="PS00211">
    <property type="entry name" value="ABC_TRANSPORTER_1"/>
    <property type="match status" value="1"/>
</dbReference>
<evidence type="ECO:0000256" key="1">
    <source>
        <dbReference type="ARBA" id="ARBA00022448"/>
    </source>
</evidence>
<feature type="compositionally biased region" description="Basic and acidic residues" evidence="4">
    <location>
        <begin position="1"/>
        <end position="10"/>
    </location>
</feature>
<protein>
    <submittedName>
        <fullName evidence="6">ABC transporter ATP-binding protein</fullName>
    </submittedName>
</protein>
<dbReference type="PROSITE" id="PS50893">
    <property type="entry name" value="ABC_TRANSPORTER_2"/>
    <property type="match status" value="1"/>
</dbReference>